<protein>
    <submittedName>
        <fullName evidence="2">HNH endonuclease signature motif containing protein</fullName>
    </submittedName>
</protein>
<accession>A0ABN2MX56</accession>
<gene>
    <name evidence="2" type="ORF">GCM10009836_21450</name>
</gene>
<keyword evidence="2" id="KW-0255">Endonuclease</keyword>
<keyword evidence="2" id="KW-0378">Hydrolase</keyword>
<evidence type="ECO:0000313" key="2">
    <source>
        <dbReference type="EMBL" id="GAA1841747.1"/>
    </source>
</evidence>
<dbReference type="EMBL" id="BAAAQK010000005">
    <property type="protein sequence ID" value="GAA1841747.1"/>
    <property type="molecule type" value="Genomic_DNA"/>
</dbReference>
<dbReference type="CDD" id="cd00085">
    <property type="entry name" value="HNHc"/>
    <property type="match status" value="1"/>
</dbReference>
<keyword evidence="3" id="KW-1185">Reference proteome</keyword>
<dbReference type="GO" id="GO:0004519">
    <property type="term" value="F:endonuclease activity"/>
    <property type="evidence" value="ECO:0007669"/>
    <property type="project" value="UniProtKB-KW"/>
</dbReference>
<keyword evidence="2" id="KW-0540">Nuclease</keyword>
<dbReference type="InterPro" id="IPR003870">
    <property type="entry name" value="DUF222"/>
</dbReference>
<feature type="domain" description="HNH nuclease" evidence="1">
    <location>
        <begin position="313"/>
        <end position="364"/>
    </location>
</feature>
<evidence type="ECO:0000313" key="3">
    <source>
        <dbReference type="Proteomes" id="UP001500449"/>
    </source>
</evidence>
<name>A0ABN2MX56_9PSEU</name>
<comment type="caution">
    <text evidence="2">The sequence shown here is derived from an EMBL/GenBank/DDBJ whole genome shotgun (WGS) entry which is preliminary data.</text>
</comment>
<dbReference type="SMART" id="SM00507">
    <property type="entry name" value="HNHc"/>
    <property type="match status" value="1"/>
</dbReference>
<reference evidence="2 3" key="1">
    <citation type="journal article" date="2019" name="Int. J. Syst. Evol. Microbiol.">
        <title>The Global Catalogue of Microorganisms (GCM) 10K type strain sequencing project: providing services to taxonomists for standard genome sequencing and annotation.</title>
        <authorList>
            <consortium name="The Broad Institute Genomics Platform"/>
            <consortium name="The Broad Institute Genome Sequencing Center for Infectious Disease"/>
            <person name="Wu L."/>
            <person name="Ma J."/>
        </authorList>
    </citation>
    <scope>NUCLEOTIDE SEQUENCE [LARGE SCALE GENOMIC DNA]</scope>
    <source>
        <strain evidence="2 3">JCM 16009</strain>
    </source>
</reference>
<proteinExistence type="predicted"/>
<organism evidence="2 3">
    <name type="scientific">Pseudonocardia ailaonensis</name>
    <dbReference type="NCBI Taxonomy" id="367279"/>
    <lineage>
        <taxon>Bacteria</taxon>
        <taxon>Bacillati</taxon>
        <taxon>Actinomycetota</taxon>
        <taxon>Actinomycetes</taxon>
        <taxon>Pseudonocardiales</taxon>
        <taxon>Pseudonocardiaceae</taxon>
        <taxon>Pseudonocardia</taxon>
    </lineage>
</organism>
<sequence length="375" mass="40385">MSTATLALPRSASAVSRGERVARLEQLVALRNSISAEITDEVRALAREEVEARAGQLDAGLVGPEQIESAVVGQVAAALGMSPTRGREQLRIARDLHAGLDRVRELYSAGELDERKVAAIVTAASWLDGPERARLDAELTTHRISRLGLRRVGDLARSIAARISPEKFAERATAARRGRYVSVTPAGDGMAWLRALLPAEQAIRCFGALHKAVQAEFVGPGPVTRGRSQILADTLVERLTGAPATTTDVEVQVLVPLEALVDDDGPLPAEIPGFGPVPAGLLTGDGRRTWRRLVTKEGLVIGGDSRRRTFRGPLAHMIRIRDGGRCTAPHCDAPIRHLDHVHRWADGGATRFDNGRGLCEFHNLVREIPDPDPPG</sequence>
<evidence type="ECO:0000259" key="1">
    <source>
        <dbReference type="SMART" id="SM00507"/>
    </source>
</evidence>
<dbReference type="Proteomes" id="UP001500449">
    <property type="component" value="Unassembled WGS sequence"/>
</dbReference>
<dbReference type="Pfam" id="PF02720">
    <property type="entry name" value="DUF222"/>
    <property type="match status" value="1"/>
</dbReference>
<dbReference type="InterPro" id="IPR003615">
    <property type="entry name" value="HNH_nuc"/>
</dbReference>